<dbReference type="PATRIC" id="fig|401562.3.peg.3516"/>
<evidence type="ECO:0000313" key="2">
    <source>
        <dbReference type="Proteomes" id="UP000078272"/>
    </source>
</evidence>
<dbReference type="AlphaFoldDB" id="A0A175R4J5"/>
<reference evidence="1 2" key="1">
    <citation type="journal article" date="2016" name="Front. Microbiol.">
        <title>Genomic Resource of Rice Seed Associated Bacteria.</title>
        <authorList>
            <person name="Midha S."/>
            <person name="Bansal K."/>
            <person name="Sharma S."/>
            <person name="Kumar N."/>
            <person name="Patil P.P."/>
            <person name="Chaudhry V."/>
            <person name="Patil P.B."/>
        </authorList>
    </citation>
    <scope>NUCLEOTIDE SEQUENCE [LARGE SCALE GENOMIC DNA]</scope>
    <source>
        <strain evidence="1 2">NS226</strain>
    </source>
</reference>
<gene>
    <name evidence="1" type="ORF">NS226_17880</name>
</gene>
<sequence length="167" mass="17800">MAALARRGLLNDRDATHASVGWADLDTFAQALREGAWSNGTYGCLRPGTVVQYVASAVDLPGTARITVGGNRRQRKPAPFQAARRTDARETASIPLQSLINLARISMGTASAAFSGSKARTAFTRSETSGCLLLAIRAPKRTVAFPPNSVTVRAPGSLFEQTLHRYG</sequence>
<dbReference type="Proteomes" id="UP000078272">
    <property type="component" value="Unassembled WGS sequence"/>
</dbReference>
<accession>A0A175R4J5</accession>
<proteinExistence type="predicted"/>
<evidence type="ECO:0000313" key="1">
    <source>
        <dbReference type="EMBL" id="KTQ86451.1"/>
    </source>
</evidence>
<organism evidence="1 2">
    <name type="scientific">Aureimonas ureilytica</name>
    <dbReference type="NCBI Taxonomy" id="401562"/>
    <lineage>
        <taxon>Bacteria</taxon>
        <taxon>Pseudomonadati</taxon>
        <taxon>Pseudomonadota</taxon>
        <taxon>Alphaproteobacteria</taxon>
        <taxon>Hyphomicrobiales</taxon>
        <taxon>Aurantimonadaceae</taxon>
        <taxon>Aureimonas</taxon>
    </lineage>
</organism>
<protein>
    <submittedName>
        <fullName evidence="1">Uncharacterized protein</fullName>
    </submittedName>
</protein>
<name>A0A175R4J5_9HYPH</name>
<comment type="caution">
    <text evidence="1">The sequence shown here is derived from an EMBL/GenBank/DDBJ whole genome shotgun (WGS) entry which is preliminary data.</text>
</comment>
<dbReference type="EMBL" id="LDPZ01000049">
    <property type="protein sequence ID" value="KTQ86451.1"/>
    <property type="molecule type" value="Genomic_DNA"/>
</dbReference>